<keyword evidence="1" id="KW-0732">Signal</keyword>
<name>A0AAN6Y462_9PEZI</name>
<dbReference type="EMBL" id="MU858129">
    <property type="protein sequence ID" value="KAK4212343.1"/>
    <property type="molecule type" value="Genomic_DNA"/>
</dbReference>
<keyword evidence="3" id="KW-1185">Reference proteome</keyword>
<reference evidence="2" key="1">
    <citation type="journal article" date="2023" name="Mol. Phylogenet. Evol.">
        <title>Genome-scale phylogeny and comparative genomics of the fungal order Sordariales.</title>
        <authorList>
            <person name="Hensen N."/>
            <person name="Bonometti L."/>
            <person name="Westerberg I."/>
            <person name="Brannstrom I.O."/>
            <person name="Guillou S."/>
            <person name="Cros-Aarteil S."/>
            <person name="Calhoun S."/>
            <person name="Haridas S."/>
            <person name="Kuo A."/>
            <person name="Mondo S."/>
            <person name="Pangilinan J."/>
            <person name="Riley R."/>
            <person name="LaButti K."/>
            <person name="Andreopoulos B."/>
            <person name="Lipzen A."/>
            <person name="Chen C."/>
            <person name="Yan M."/>
            <person name="Daum C."/>
            <person name="Ng V."/>
            <person name="Clum A."/>
            <person name="Steindorff A."/>
            <person name="Ohm R.A."/>
            <person name="Martin F."/>
            <person name="Silar P."/>
            <person name="Natvig D.O."/>
            <person name="Lalanne C."/>
            <person name="Gautier V."/>
            <person name="Ament-Velasquez S.L."/>
            <person name="Kruys A."/>
            <person name="Hutchinson M.I."/>
            <person name="Powell A.J."/>
            <person name="Barry K."/>
            <person name="Miller A.N."/>
            <person name="Grigoriev I.V."/>
            <person name="Debuchy R."/>
            <person name="Gladieux P."/>
            <person name="Hiltunen Thoren M."/>
            <person name="Johannesson H."/>
        </authorList>
    </citation>
    <scope>NUCLEOTIDE SEQUENCE</scope>
    <source>
        <strain evidence="2">PSN293</strain>
    </source>
</reference>
<evidence type="ECO:0000313" key="2">
    <source>
        <dbReference type="EMBL" id="KAK4212343.1"/>
    </source>
</evidence>
<comment type="caution">
    <text evidence="2">The sequence shown here is derived from an EMBL/GenBank/DDBJ whole genome shotgun (WGS) entry which is preliminary data.</text>
</comment>
<feature type="chain" id="PRO_5042817256" evidence="1">
    <location>
        <begin position="18"/>
        <end position="204"/>
    </location>
</feature>
<dbReference type="Proteomes" id="UP001301769">
    <property type="component" value="Unassembled WGS sequence"/>
</dbReference>
<evidence type="ECO:0000256" key="1">
    <source>
        <dbReference type="SAM" id="SignalP"/>
    </source>
</evidence>
<accession>A0AAN6Y462</accession>
<feature type="signal peptide" evidence="1">
    <location>
        <begin position="1"/>
        <end position="17"/>
    </location>
</feature>
<proteinExistence type="predicted"/>
<gene>
    <name evidence="2" type="ORF">QBC37DRAFT_288174</name>
</gene>
<reference evidence="2" key="2">
    <citation type="submission" date="2023-05" db="EMBL/GenBank/DDBJ databases">
        <authorList>
            <consortium name="Lawrence Berkeley National Laboratory"/>
            <person name="Steindorff A."/>
            <person name="Hensen N."/>
            <person name="Bonometti L."/>
            <person name="Westerberg I."/>
            <person name="Brannstrom I.O."/>
            <person name="Guillou S."/>
            <person name="Cros-Aarteil S."/>
            <person name="Calhoun S."/>
            <person name="Haridas S."/>
            <person name="Kuo A."/>
            <person name="Mondo S."/>
            <person name="Pangilinan J."/>
            <person name="Riley R."/>
            <person name="Labutti K."/>
            <person name="Andreopoulos B."/>
            <person name="Lipzen A."/>
            <person name="Chen C."/>
            <person name="Yanf M."/>
            <person name="Daum C."/>
            <person name="Ng V."/>
            <person name="Clum A."/>
            <person name="Ohm R."/>
            <person name="Martin F."/>
            <person name="Silar P."/>
            <person name="Natvig D."/>
            <person name="Lalanne C."/>
            <person name="Gautier V."/>
            <person name="Ament-Velasquez S.L."/>
            <person name="Kruys A."/>
            <person name="Hutchinson M.I."/>
            <person name="Powell A.J."/>
            <person name="Barry K."/>
            <person name="Miller A.N."/>
            <person name="Grigoriev I.V."/>
            <person name="Debuchy R."/>
            <person name="Gladieux P."/>
            <person name="Thoren M.H."/>
            <person name="Johannesson H."/>
        </authorList>
    </citation>
    <scope>NUCLEOTIDE SEQUENCE</scope>
    <source>
        <strain evidence="2">PSN293</strain>
    </source>
</reference>
<organism evidence="2 3">
    <name type="scientific">Rhypophila decipiens</name>
    <dbReference type="NCBI Taxonomy" id="261697"/>
    <lineage>
        <taxon>Eukaryota</taxon>
        <taxon>Fungi</taxon>
        <taxon>Dikarya</taxon>
        <taxon>Ascomycota</taxon>
        <taxon>Pezizomycotina</taxon>
        <taxon>Sordariomycetes</taxon>
        <taxon>Sordariomycetidae</taxon>
        <taxon>Sordariales</taxon>
        <taxon>Naviculisporaceae</taxon>
        <taxon>Rhypophila</taxon>
    </lineage>
</organism>
<evidence type="ECO:0000313" key="3">
    <source>
        <dbReference type="Proteomes" id="UP001301769"/>
    </source>
</evidence>
<protein>
    <submittedName>
        <fullName evidence="2">Uncharacterized protein</fullName>
    </submittedName>
</protein>
<sequence>MKSYIAISAALAHLVAGQTPVAPAASNSATFWTDGKPTASVGAPAPGASAAICGQGFTYCGYILRDHQNFREEDIVRVYCASNKDNCVDGKTKTDPLQALFVCLPPQSQAIPVPNDEEWPTNSHGDHDVNKQQHNHHIIKNKNIHGLRNRRQAAPSGLTGGGGSDTCSSTPTTGNQLALLCSCGNKCLNPKEDHIGRCDTPCSQ</sequence>
<dbReference type="AlphaFoldDB" id="A0AAN6Y462"/>